<dbReference type="EMBL" id="FOCX01000033">
    <property type="protein sequence ID" value="SEP10603.1"/>
    <property type="molecule type" value="Genomic_DNA"/>
</dbReference>
<dbReference type="GO" id="GO:0016810">
    <property type="term" value="F:hydrolase activity, acting on carbon-nitrogen (but not peptide) bonds"/>
    <property type="evidence" value="ECO:0007669"/>
    <property type="project" value="InterPro"/>
</dbReference>
<dbReference type="OrthoDB" id="10436at2157"/>
<protein>
    <recommendedName>
        <fullName evidence="1">NodB homology domain-containing protein</fullName>
    </recommendedName>
</protein>
<dbReference type="InterPro" id="IPR002509">
    <property type="entry name" value="NODB_dom"/>
</dbReference>
<organism evidence="2 3">
    <name type="scientific">Halorientalis persicus</name>
    <dbReference type="NCBI Taxonomy" id="1367881"/>
    <lineage>
        <taxon>Archaea</taxon>
        <taxon>Methanobacteriati</taxon>
        <taxon>Methanobacteriota</taxon>
        <taxon>Stenosarchaea group</taxon>
        <taxon>Halobacteria</taxon>
        <taxon>Halobacteriales</taxon>
        <taxon>Haloarculaceae</taxon>
        <taxon>Halorientalis</taxon>
    </lineage>
</organism>
<proteinExistence type="predicted"/>
<dbReference type="SUPFAM" id="SSF88713">
    <property type="entry name" value="Glycoside hydrolase/deacetylase"/>
    <property type="match status" value="1"/>
</dbReference>
<reference evidence="3" key="1">
    <citation type="submission" date="2016-10" db="EMBL/GenBank/DDBJ databases">
        <authorList>
            <person name="Varghese N."/>
            <person name="Submissions S."/>
        </authorList>
    </citation>
    <scope>NUCLEOTIDE SEQUENCE [LARGE SCALE GENOMIC DNA]</scope>
    <source>
        <strain evidence="3">IBRC-M 10043</strain>
    </source>
</reference>
<gene>
    <name evidence="2" type="ORF">SAMN05216388_103325</name>
</gene>
<evidence type="ECO:0000313" key="2">
    <source>
        <dbReference type="EMBL" id="SEP10603.1"/>
    </source>
</evidence>
<dbReference type="InterPro" id="IPR011330">
    <property type="entry name" value="Glyco_hydro/deAcase_b/a-brl"/>
</dbReference>
<dbReference type="GO" id="GO:0005975">
    <property type="term" value="P:carbohydrate metabolic process"/>
    <property type="evidence" value="ECO:0007669"/>
    <property type="project" value="InterPro"/>
</dbReference>
<accession>A0A1H8V5S0</accession>
<dbReference type="Gene3D" id="3.20.20.370">
    <property type="entry name" value="Glycoside hydrolase/deacetylase"/>
    <property type="match status" value="1"/>
</dbReference>
<name>A0A1H8V5S0_9EURY</name>
<evidence type="ECO:0000313" key="3">
    <source>
        <dbReference type="Proteomes" id="UP000198775"/>
    </source>
</evidence>
<dbReference type="AlphaFoldDB" id="A0A1H8V5S0"/>
<sequence>MSTLTISIEVELGWGVHDIRKSSHLSEDGKEERKYLDKIIEKSEEIDIPISFDIVGHLLLSECDGNHDGPYPEGWFQADSGTDKRSDPLFYAPDIANKVLGSNANHELCTHTFSHILCDDASNELIEKELQQIQELHQHLHNEVVRSFVPPRHRQPSNRTLKQNGIKVARYAKENKTLTPLHRLKQLTIGPHPMWEPKFSDGILETYCTRYPSLTAGTLPAGQSSKIHPVFRPIPVSLRKKIHLQYLKKSTKRAFLSGTPLHLWCHLYDLSNEHQWEVIDKYFDYLDGIQESDLMIKTMSELPDMYE</sequence>
<keyword evidence="3" id="KW-1185">Reference proteome</keyword>
<dbReference type="RefSeq" id="WP_139203632.1">
    <property type="nucleotide sequence ID" value="NZ_FOCX01000033.1"/>
</dbReference>
<dbReference type="Pfam" id="PF01522">
    <property type="entry name" value="Polysacc_deac_1"/>
    <property type="match status" value="1"/>
</dbReference>
<feature type="domain" description="NodB homology" evidence="1">
    <location>
        <begin position="93"/>
        <end position="163"/>
    </location>
</feature>
<evidence type="ECO:0000259" key="1">
    <source>
        <dbReference type="Pfam" id="PF01522"/>
    </source>
</evidence>
<dbReference type="Proteomes" id="UP000198775">
    <property type="component" value="Unassembled WGS sequence"/>
</dbReference>